<dbReference type="EMBL" id="JXYS01000035">
    <property type="protein sequence ID" value="KJF17582.1"/>
    <property type="molecule type" value="Genomic_DNA"/>
</dbReference>
<evidence type="ECO:0000313" key="2">
    <source>
        <dbReference type="EMBL" id="KJF17582.1"/>
    </source>
</evidence>
<reference evidence="2 3" key="1">
    <citation type="submission" date="2015-01" db="EMBL/GenBank/DDBJ databases">
        <title>Draft genome of the acidophilic iron oxidizer Acidithrix ferrooxidans strain Py-F3.</title>
        <authorList>
            <person name="Poehlein A."/>
            <person name="Eisen S."/>
            <person name="Schloemann M."/>
            <person name="Johnson B.D."/>
            <person name="Daniel R."/>
            <person name="Muehling M."/>
        </authorList>
    </citation>
    <scope>NUCLEOTIDE SEQUENCE [LARGE SCALE GENOMIC DNA]</scope>
    <source>
        <strain evidence="2 3">Py-F3</strain>
    </source>
</reference>
<dbReference type="InterPro" id="IPR000182">
    <property type="entry name" value="GNAT_dom"/>
</dbReference>
<gene>
    <name evidence="2" type="primary">ydaF2</name>
    <name evidence="2" type="ORF">AXFE_15690</name>
</gene>
<dbReference type="STRING" id="1280514.AXFE_15690"/>
<dbReference type="GO" id="GO:0008999">
    <property type="term" value="F:protein-N-terminal-alanine acetyltransferase activity"/>
    <property type="evidence" value="ECO:0007669"/>
    <property type="project" value="TreeGrafter"/>
</dbReference>
<keyword evidence="3" id="KW-1185">Reference proteome</keyword>
<sequence length="182" mass="20357">MHFLRSRLDDSIEVGILSPRDADEIFALVNSSRNSLRRFLPWVDSTKSPDDEADFLRRALELYSSGLEYHFGIWFNGLMAGGASLSLDPLNNSGEIGYFLGDPFTRRGIITKVVAEMTSFAFGQLGINRLEIFVADNNERSIAVAKRCGFSLESRAVRAILLNGLYLDRLCFSMLASDYVSK</sequence>
<dbReference type="GO" id="GO:0005737">
    <property type="term" value="C:cytoplasm"/>
    <property type="evidence" value="ECO:0007669"/>
    <property type="project" value="TreeGrafter"/>
</dbReference>
<dbReference type="Gene3D" id="3.40.630.30">
    <property type="match status" value="1"/>
</dbReference>
<keyword evidence="2" id="KW-0012">Acyltransferase</keyword>
<organism evidence="2 3">
    <name type="scientific">Acidithrix ferrooxidans</name>
    <dbReference type="NCBI Taxonomy" id="1280514"/>
    <lineage>
        <taxon>Bacteria</taxon>
        <taxon>Bacillati</taxon>
        <taxon>Actinomycetota</taxon>
        <taxon>Acidimicrobiia</taxon>
        <taxon>Acidimicrobiales</taxon>
        <taxon>Acidimicrobiaceae</taxon>
        <taxon>Acidithrix</taxon>
    </lineage>
</organism>
<evidence type="ECO:0000313" key="3">
    <source>
        <dbReference type="Proteomes" id="UP000032360"/>
    </source>
</evidence>
<feature type="domain" description="N-acetyltransferase" evidence="1">
    <location>
        <begin position="12"/>
        <end position="168"/>
    </location>
</feature>
<dbReference type="SUPFAM" id="SSF55729">
    <property type="entry name" value="Acyl-CoA N-acyltransferases (Nat)"/>
    <property type="match status" value="1"/>
</dbReference>
<accession>A0A0D8HII4</accession>
<dbReference type="InterPro" id="IPR051908">
    <property type="entry name" value="Ribosomal_N-acetyltransferase"/>
</dbReference>
<dbReference type="Proteomes" id="UP000032360">
    <property type="component" value="Unassembled WGS sequence"/>
</dbReference>
<dbReference type="InterPro" id="IPR016181">
    <property type="entry name" value="Acyl_CoA_acyltransferase"/>
</dbReference>
<dbReference type="PANTHER" id="PTHR43441">
    <property type="entry name" value="RIBOSOMAL-PROTEIN-SERINE ACETYLTRANSFERASE"/>
    <property type="match status" value="1"/>
</dbReference>
<proteinExistence type="predicted"/>
<protein>
    <submittedName>
        <fullName evidence="2">Putative ribosomal N-acetyltransferase YdaF</fullName>
        <ecNumber evidence="2">2.3.1.-</ecNumber>
    </submittedName>
</protein>
<keyword evidence="2" id="KW-0808">Transferase</keyword>
<dbReference type="PANTHER" id="PTHR43441:SF12">
    <property type="entry name" value="RIBOSOMAL N-ACETYLTRANSFERASE YDAF-RELATED"/>
    <property type="match status" value="1"/>
</dbReference>
<dbReference type="AlphaFoldDB" id="A0A0D8HII4"/>
<dbReference type="GO" id="GO:1990189">
    <property type="term" value="F:protein N-terminal-serine acetyltransferase activity"/>
    <property type="evidence" value="ECO:0007669"/>
    <property type="project" value="TreeGrafter"/>
</dbReference>
<dbReference type="EC" id="2.3.1.-" evidence="2"/>
<dbReference type="Pfam" id="PF13302">
    <property type="entry name" value="Acetyltransf_3"/>
    <property type="match status" value="1"/>
</dbReference>
<comment type="caution">
    <text evidence="2">The sequence shown here is derived from an EMBL/GenBank/DDBJ whole genome shotgun (WGS) entry which is preliminary data.</text>
</comment>
<name>A0A0D8HII4_9ACTN</name>
<dbReference type="PROSITE" id="PS51186">
    <property type="entry name" value="GNAT"/>
    <property type="match status" value="1"/>
</dbReference>
<evidence type="ECO:0000259" key="1">
    <source>
        <dbReference type="PROSITE" id="PS51186"/>
    </source>
</evidence>